<reference evidence="1 2" key="1">
    <citation type="submission" date="2024-05" db="EMBL/GenBank/DDBJ databases">
        <authorList>
            <person name="Liu Q."/>
            <person name="Xin Y.-H."/>
        </authorList>
    </citation>
    <scope>NUCLEOTIDE SEQUENCE [LARGE SCALE GENOMIC DNA]</scope>
    <source>
        <strain evidence="1 2">CGMCC 1.10181</strain>
    </source>
</reference>
<evidence type="ECO:0008006" key="3">
    <source>
        <dbReference type="Google" id="ProtNLM"/>
    </source>
</evidence>
<evidence type="ECO:0000313" key="1">
    <source>
        <dbReference type="EMBL" id="MEN2791853.1"/>
    </source>
</evidence>
<organism evidence="1 2">
    <name type="scientific">Sphingomonas oligophenolica</name>
    <dbReference type="NCBI Taxonomy" id="301154"/>
    <lineage>
        <taxon>Bacteria</taxon>
        <taxon>Pseudomonadati</taxon>
        <taxon>Pseudomonadota</taxon>
        <taxon>Alphaproteobacteria</taxon>
        <taxon>Sphingomonadales</taxon>
        <taxon>Sphingomonadaceae</taxon>
        <taxon>Sphingomonas</taxon>
    </lineage>
</organism>
<proteinExistence type="predicted"/>
<accession>A0ABU9Y7R3</accession>
<dbReference type="Proteomes" id="UP001419910">
    <property type="component" value="Unassembled WGS sequence"/>
</dbReference>
<sequence>MPVNHAAPRPIAGAMQAAALAAVLLLAPLLSGCGGNGDKARGPGGLAFTPIAPDVFAVVIAPDANVPKTEAAFHKQCDERPSCTIYGWTEAAAAAHGVPLDDRHYATLAVRYVAHAAGNDDMMWDCLRFRAAKAPCLPKA</sequence>
<dbReference type="EMBL" id="JBDIME010000021">
    <property type="protein sequence ID" value="MEN2791853.1"/>
    <property type="molecule type" value="Genomic_DNA"/>
</dbReference>
<protein>
    <recommendedName>
        <fullName evidence="3">DUF4189 domain-containing protein</fullName>
    </recommendedName>
</protein>
<gene>
    <name evidence="1" type="ORF">ABC974_19635</name>
</gene>
<name>A0ABU9Y7R3_9SPHN</name>
<keyword evidence="2" id="KW-1185">Reference proteome</keyword>
<evidence type="ECO:0000313" key="2">
    <source>
        <dbReference type="Proteomes" id="UP001419910"/>
    </source>
</evidence>
<comment type="caution">
    <text evidence="1">The sequence shown here is derived from an EMBL/GenBank/DDBJ whole genome shotgun (WGS) entry which is preliminary data.</text>
</comment>
<dbReference type="RefSeq" id="WP_343888818.1">
    <property type="nucleotide sequence ID" value="NZ_BAAAEH010000013.1"/>
</dbReference>